<feature type="compositionally biased region" description="Acidic residues" evidence="3">
    <location>
        <begin position="695"/>
        <end position="711"/>
    </location>
</feature>
<evidence type="ECO:0000313" key="5">
    <source>
        <dbReference type="EMBL" id="SNT75985.1"/>
    </source>
</evidence>
<dbReference type="CDD" id="cd16406">
    <property type="entry name" value="ParB_N_like"/>
    <property type="match status" value="1"/>
</dbReference>
<evidence type="ECO:0000313" key="6">
    <source>
        <dbReference type="Proteomes" id="UP000198346"/>
    </source>
</evidence>
<dbReference type="SUPFAM" id="SSF110849">
    <property type="entry name" value="ParB/Sulfiredoxin"/>
    <property type="match status" value="1"/>
</dbReference>
<dbReference type="OrthoDB" id="9813122at2"/>
<organism evidence="5 6">
    <name type="scientific">Amphiplicatus metriothermophilus</name>
    <dbReference type="NCBI Taxonomy" id="1519374"/>
    <lineage>
        <taxon>Bacteria</taxon>
        <taxon>Pseudomonadati</taxon>
        <taxon>Pseudomonadota</taxon>
        <taxon>Alphaproteobacteria</taxon>
        <taxon>Parvularculales</taxon>
        <taxon>Parvularculaceae</taxon>
        <taxon>Amphiplicatus</taxon>
    </lineage>
</organism>
<sequence>MAKAARKIVFSRSRDIPFNKLVLSESNVRRTRPEAELDELVHDIDRREDLVQGLNVRAILDADGNETGMFEVPAGGRRYRAIERLVKAKRFPKDGLVPCIVRKSDTRILAEDDSLAENLLRAGLHPLDQFRAFQDMLDKGMTEEEIAAAYLTTVQVVKQRLRLNAVSPVLRDAYAEERMTLDMLMAFTVNADHQRQEQVWEAVQHSYNRQPWHIRQLLTETTIPASDKRARFVGIDAYVAAGGAVLRDLFEDDDGGWLADPALLHRLVSEKLKAVADEIASEGWKWIKVDLDLPYGYDHGLRKISGAFVDLTEEERAQREALRAEYDRLEAEYDGADELPDEIDQRLGEIEEALEAFEKRPVVYDPADIARAGVFVSVDRDGDVVIDRGYVRPEDEAPVAVDSSDAETHGEPGGDDAPATPSTQRAVITIGGQTTGAEEDDEDDAVKTLPERLVIELTAHRTLALRDAVANHPHVALTALLHRLVLDAFKRNAHGSAVEASVREVHFPIQAPDLKDSVSAKAIQARMEAWKADMPLDDDDRLWDWIAGLDDASRLALLAHCVSYGINALYERPNPHSGYGVTQHGLDRRMRDADRLARATGLDMVEAGWRPTVANYLGRVTKSRIVEAVREALGEEKAQLIDHLKKPEMAKEAERLLADTGWLPEPLRSADPDAMTSVDVSGGGEGGEALPAFLADDEDEQPDDGDADADDPAMIAAE</sequence>
<evidence type="ECO:0000256" key="3">
    <source>
        <dbReference type="SAM" id="MobiDB-lite"/>
    </source>
</evidence>
<evidence type="ECO:0000259" key="4">
    <source>
        <dbReference type="Pfam" id="PF02195"/>
    </source>
</evidence>
<comment type="similarity">
    <text evidence="1">Belongs to the ParB family.</text>
</comment>
<dbReference type="Pfam" id="PF02195">
    <property type="entry name" value="ParB_N"/>
    <property type="match status" value="1"/>
</dbReference>
<accession>A0A239Q0F6</accession>
<dbReference type="InterPro" id="IPR003115">
    <property type="entry name" value="ParB_N"/>
</dbReference>
<keyword evidence="2" id="KW-0175">Coiled coil</keyword>
<dbReference type="FunFam" id="1.10.10.2830:FF:000001">
    <property type="entry name" value="Chromosome partitioning protein ParB"/>
    <property type="match status" value="1"/>
</dbReference>
<dbReference type="InterPro" id="IPR050336">
    <property type="entry name" value="Chromosome_partition/occlusion"/>
</dbReference>
<dbReference type="GO" id="GO:0007059">
    <property type="term" value="P:chromosome segregation"/>
    <property type="evidence" value="ECO:0007669"/>
    <property type="project" value="TreeGrafter"/>
</dbReference>
<dbReference type="GO" id="GO:0005694">
    <property type="term" value="C:chromosome"/>
    <property type="evidence" value="ECO:0007669"/>
    <property type="project" value="TreeGrafter"/>
</dbReference>
<name>A0A239Q0F6_9PROT</name>
<dbReference type="FunFam" id="3.90.1530.30:FF:000002">
    <property type="entry name" value="Chromosome partitioning protein ParB"/>
    <property type="match status" value="1"/>
</dbReference>
<dbReference type="EMBL" id="FZQA01000013">
    <property type="protein sequence ID" value="SNT75985.1"/>
    <property type="molecule type" value="Genomic_DNA"/>
</dbReference>
<reference evidence="5 6" key="1">
    <citation type="submission" date="2017-07" db="EMBL/GenBank/DDBJ databases">
        <authorList>
            <person name="Sun Z.S."/>
            <person name="Albrecht U."/>
            <person name="Echele G."/>
            <person name="Lee C.C."/>
        </authorList>
    </citation>
    <scope>NUCLEOTIDE SEQUENCE [LARGE SCALE GENOMIC DNA]</scope>
    <source>
        <strain evidence="5 6">CGMCC 1.12710</strain>
    </source>
</reference>
<protein>
    <submittedName>
        <fullName evidence="5">Chromosome partitioning protein, ParB family</fullName>
    </submittedName>
</protein>
<evidence type="ECO:0000256" key="1">
    <source>
        <dbReference type="ARBA" id="ARBA00006295"/>
    </source>
</evidence>
<feature type="region of interest" description="Disordered" evidence="3">
    <location>
        <begin position="395"/>
        <end position="424"/>
    </location>
</feature>
<dbReference type="InterPro" id="IPR036086">
    <property type="entry name" value="ParB/Sulfiredoxin_sf"/>
</dbReference>
<gene>
    <name evidence="5" type="ORF">SAMN06297382_3007</name>
</gene>
<dbReference type="SUPFAM" id="SSF109709">
    <property type="entry name" value="KorB DNA-binding domain-like"/>
    <property type="match status" value="1"/>
</dbReference>
<dbReference type="PANTHER" id="PTHR33375">
    <property type="entry name" value="CHROMOSOME-PARTITIONING PROTEIN PARB-RELATED"/>
    <property type="match status" value="1"/>
</dbReference>
<keyword evidence="6" id="KW-1185">Reference proteome</keyword>
<feature type="domain" description="ParB-like N-terminal" evidence="4">
    <location>
        <begin position="14"/>
        <end position="108"/>
    </location>
</feature>
<dbReference type="RefSeq" id="WP_089413425.1">
    <property type="nucleotide sequence ID" value="NZ_FZQA01000013.1"/>
</dbReference>
<dbReference type="Gene3D" id="1.10.10.2830">
    <property type="match status" value="1"/>
</dbReference>
<evidence type="ECO:0000256" key="2">
    <source>
        <dbReference type="SAM" id="Coils"/>
    </source>
</evidence>
<feature type="coiled-coil region" evidence="2">
    <location>
        <begin position="312"/>
        <end position="339"/>
    </location>
</feature>
<dbReference type="AlphaFoldDB" id="A0A239Q0F6"/>
<dbReference type="Proteomes" id="UP000198346">
    <property type="component" value="Unassembled WGS sequence"/>
</dbReference>
<feature type="region of interest" description="Disordered" evidence="3">
    <location>
        <begin position="663"/>
        <end position="718"/>
    </location>
</feature>
<proteinExistence type="inferred from homology"/>
<dbReference type="Gene3D" id="3.90.1530.30">
    <property type="match status" value="1"/>
</dbReference>
<dbReference type="PANTHER" id="PTHR33375:SF7">
    <property type="entry name" value="CHROMOSOME 2-PARTITIONING PROTEIN PARB-RELATED"/>
    <property type="match status" value="1"/>
</dbReference>